<dbReference type="Proteomes" id="UP000525389">
    <property type="component" value="Unassembled WGS sequence"/>
</dbReference>
<keyword evidence="2" id="KW-1185">Reference proteome</keyword>
<gene>
    <name evidence="1" type="ORF">HNQ09_003032</name>
</gene>
<reference evidence="1 2" key="1">
    <citation type="submission" date="2020-08" db="EMBL/GenBank/DDBJ databases">
        <title>Genomic Encyclopedia of Type Strains, Phase IV (KMG-IV): sequencing the most valuable type-strain genomes for metagenomic binning, comparative biology and taxonomic classification.</title>
        <authorList>
            <person name="Goeker M."/>
        </authorList>
    </citation>
    <scope>NUCLEOTIDE SEQUENCE [LARGE SCALE GENOMIC DNA]</scope>
    <source>
        <strain evidence="1 2">DSM 101791</strain>
    </source>
</reference>
<dbReference type="InterPro" id="IPR029052">
    <property type="entry name" value="Metallo-depent_PP-like"/>
</dbReference>
<proteinExistence type="predicted"/>
<comment type="caution">
    <text evidence="1">The sequence shown here is derived from an EMBL/GenBank/DDBJ whole genome shotgun (WGS) entry which is preliminary data.</text>
</comment>
<dbReference type="RefSeq" id="WP_184030913.1">
    <property type="nucleotide sequence ID" value="NZ_JACHFN010000013.1"/>
</dbReference>
<evidence type="ECO:0000313" key="2">
    <source>
        <dbReference type="Proteomes" id="UP000525389"/>
    </source>
</evidence>
<dbReference type="EMBL" id="JACHFN010000013">
    <property type="protein sequence ID" value="MBB5235575.1"/>
    <property type="molecule type" value="Genomic_DNA"/>
</dbReference>
<dbReference type="AlphaFoldDB" id="A0A7W8GH76"/>
<protein>
    <submittedName>
        <fullName evidence="1">Icc-related predicted phosphoesterase</fullName>
    </submittedName>
</protein>
<dbReference type="Gene3D" id="3.60.21.10">
    <property type="match status" value="1"/>
</dbReference>
<sequence length="45" mass="5101">MHVFGHIHEGHGRVQQERTLFINAALCDVSYQANRLPQVTELGAR</sequence>
<dbReference type="SUPFAM" id="SSF56300">
    <property type="entry name" value="Metallo-dependent phosphatases"/>
    <property type="match status" value="1"/>
</dbReference>
<name>A0A7W8GH76_9DEIO</name>
<accession>A0A7W8GH76</accession>
<evidence type="ECO:0000313" key="1">
    <source>
        <dbReference type="EMBL" id="MBB5235575.1"/>
    </source>
</evidence>
<organism evidence="1 2">
    <name type="scientific">Deinococcus budaensis</name>
    <dbReference type="NCBI Taxonomy" id="1665626"/>
    <lineage>
        <taxon>Bacteria</taxon>
        <taxon>Thermotogati</taxon>
        <taxon>Deinococcota</taxon>
        <taxon>Deinococci</taxon>
        <taxon>Deinococcales</taxon>
        <taxon>Deinococcaceae</taxon>
        <taxon>Deinococcus</taxon>
    </lineage>
</organism>